<dbReference type="AlphaFoldDB" id="Q21876"/>
<feature type="compositionally biased region" description="Basic and acidic residues" evidence="1">
    <location>
        <begin position="28"/>
        <end position="62"/>
    </location>
</feature>
<gene>
    <name evidence="2" type="ORF">CELE_R09E10.1</name>
    <name evidence="2 4" type="ORF">R09E10.1</name>
</gene>
<feature type="compositionally biased region" description="Basic and acidic residues" evidence="1">
    <location>
        <begin position="1"/>
        <end position="15"/>
    </location>
</feature>
<dbReference type="Bgee" id="WBGene00011171">
    <property type="expression patterns" value="Expressed in adult organism and 2 other cell types or tissues"/>
</dbReference>
<accession>Q21876</accession>
<dbReference type="InParanoid" id="Q21876"/>
<evidence type="ECO:0000313" key="3">
    <source>
        <dbReference type="Proteomes" id="UP000001940"/>
    </source>
</evidence>
<dbReference type="OMA" id="WNHISER"/>
<dbReference type="UCSC" id="R09E10.1.1">
    <property type="organism name" value="c. elegans"/>
</dbReference>
<evidence type="ECO:0000313" key="2">
    <source>
        <dbReference type="EMBL" id="CAA94302.3"/>
    </source>
</evidence>
<feature type="region of interest" description="Disordered" evidence="1">
    <location>
        <begin position="1"/>
        <end position="95"/>
    </location>
</feature>
<dbReference type="EMBL" id="BX284604">
    <property type="protein sequence ID" value="CAA94302.3"/>
    <property type="molecule type" value="Genomic_DNA"/>
</dbReference>
<evidence type="ECO:0000313" key="4">
    <source>
        <dbReference type="WormBase" id="R09E10.1"/>
    </source>
</evidence>
<dbReference type="STRING" id="6239.R09E10.1.1"/>
<protein>
    <submittedName>
        <fullName evidence="2">LEDGF domain-containing protein</fullName>
    </submittedName>
</protein>
<dbReference type="OrthoDB" id="5851879at2759"/>
<reference evidence="2 3" key="1">
    <citation type="journal article" date="1998" name="Science">
        <title>Genome sequence of the nematode C. elegans: a platform for investigating biology.</title>
        <authorList>
            <consortium name="The C. elegans sequencing consortium"/>
            <person name="Sulson J.E."/>
            <person name="Waterston R."/>
        </authorList>
    </citation>
    <scope>NUCLEOTIDE SEQUENCE [LARGE SCALE GENOMIC DNA]</scope>
    <source>
        <strain evidence="2 3">Bristol N2</strain>
    </source>
</reference>
<name>Q21876_CAEEL</name>
<dbReference type="WormBase" id="R09E10.1">
    <property type="protein sequence ID" value="CE35599"/>
    <property type="gene ID" value="WBGene00011171"/>
</dbReference>
<proteinExistence type="predicted"/>
<dbReference type="eggNOG" id="ENOG502R3ET">
    <property type="taxonomic scope" value="Eukaryota"/>
</dbReference>
<sequence length="294" mass="33652">MTSPDEHSPEKKDSENEVVPAGPKQKAKCLEKETKSPPKPSDLSKAERKEKNNKTARRDVKSSRGNVKTMKPSVVKVEERSSRSKKSIREGKLKNFSLPKDEPEITALQLDAELTKSARLMEEYKIALEQIITTLVSMMRRGNGTVDMENIVSDKGQTAAEKLNKEVQLTQNYWKTDTKLQPAMNDAIAKNTVVLAAAERNLQTQGPQHLKRVKKFLYGQYPKYVDMKRDLLKIVKQQKPEAQSVRDESAQAISKFIKEKYVNAKIYASRRNSKCFRRVELFPSYIRFYLASNR</sequence>
<keyword evidence="3" id="KW-1185">Reference proteome</keyword>
<dbReference type="Proteomes" id="UP000001940">
    <property type="component" value="Chromosome IV"/>
</dbReference>
<feature type="compositionally biased region" description="Basic and acidic residues" evidence="1">
    <location>
        <begin position="76"/>
        <end position="95"/>
    </location>
</feature>
<dbReference type="PIR" id="H88808">
    <property type="entry name" value="H88808"/>
</dbReference>
<evidence type="ECO:0000256" key="1">
    <source>
        <dbReference type="SAM" id="MobiDB-lite"/>
    </source>
</evidence>
<organism evidence="2 3">
    <name type="scientific">Caenorhabditis elegans</name>
    <dbReference type="NCBI Taxonomy" id="6239"/>
    <lineage>
        <taxon>Eukaryota</taxon>
        <taxon>Metazoa</taxon>
        <taxon>Ecdysozoa</taxon>
        <taxon>Nematoda</taxon>
        <taxon>Chromadorea</taxon>
        <taxon>Rhabditida</taxon>
        <taxon>Rhabditina</taxon>
        <taxon>Rhabditomorpha</taxon>
        <taxon>Rhabditoidea</taxon>
        <taxon>Rhabditidae</taxon>
        <taxon>Peloderinae</taxon>
        <taxon>Caenorhabditis</taxon>
    </lineage>
</organism>
<dbReference type="AGR" id="WB:WBGene00011171"/>
<dbReference type="PaxDb" id="6239-R09E10.1.1"/>
<dbReference type="FunCoup" id="Q21876">
    <property type="interactions" value="4"/>
</dbReference>
<dbReference type="PIR" id="T24091">
    <property type="entry name" value="T24091"/>
</dbReference>
<dbReference type="HOGENOM" id="CLU_058514_0_0_1"/>